<dbReference type="AlphaFoldDB" id="A0A7S4JCV9"/>
<reference evidence="1" key="1">
    <citation type="submission" date="2021-01" db="EMBL/GenBank/DDBJ databases">
        <authorList>
            <person name="Corre E."/>
            <person name="Pelletier E."/>
            <person name="Niang G."/>
            <person name="Scheremetjew M."/>
            <person name="Finn R."/>
            <person name="Kale V."/>
            <person name="Holt S."/>
            <person name="Cochrane G."/>
            <person name="Meng A."/>
            <person name="Brown T."/>
            <person name="Cohen L."/>
        </authorList>
    </citation>
    <scope>NUCLEOTIDE SEQUENCE</scope>
    <source>
        <strain evidence="1">CCMP 2712</strain>
    </source>
</reference>
<gene>
    <name evidence="1" type="ORF">GTHE00462_LOCUS4723</name>
</gene>
<dbReference type="EMBL" id="HBKN01005907">
    <property type="protein sequence ID" value="CAE2259639.1"/>
    <property type="molecule type" value="Transcribed_RNA"/>
</dbReference>
<evidence type="ECO:0000313" key="1">
    <source>
        <dbReference type="EMBL" id="CAE2259639.1"/>
    </source>
</evidence>
<proteinExistence type="predicted"/>
<protein>
    <submittedName>
        <fullName evidence="1">Uncharacterized protein</fullName>
    </submittedName>
</protein>
<accession>A0A7S4JCV9</accession>
<organism evidence="1">
    <name type="scientific">Guillardia theta</name>
    <name type="common">Cryptophyte</name>
    <name type="synonym">Cryptomonas phi</name>
    <dbReference type="NCBI Taxonomy" id="55529"/>
    <lineage>
        <taxon>Eukaryota</taxon>
        <taxon>Cryptophyceae</taxon>
        <taxon>Pyrenomonadales</taxon>
        <taxon>Geminigeraceae</taxon>
        <taxon>Guillardia</taxon>
    </lineage>
</organism>
<sequence>MGNSTSRRNYVIAEIQSDIKLLMDTCPEHTHLDWNDVDCISHHSAVNALQNYALFEKLRVTKPKLWSKKDRRCSRNCARRGTSVRFSDSICNIPRKHDNSECSAETRETTESWYISCGLGADTLERSPEELSISNSMDSAATTVLALEDFFSDSARNINGSFLALHKASSDLEANNVLYPVPCS</sequence>
<name>A0A7S4JCV9_GUITH</name>